<comment type="caution">
    <text evidence="1">The sequence shown here is derived from an EMBL/GenBank/DDBJ whole genome shotgun (WGS) entry which is preliminary data.</text>
</comment>
<proteinExistence type="predicted"/>
<sequence>MRKEYQIKHKLFKNFTDIIYNNQKVGEIKRMSWYGNLNITVNELSYTFIRKGVLNPIIEIYNTNNELLGKIKNNGWGKLTVEFENKTYLFKPINRWTGIWGLFKNEQKINSFKNKFLKASLIDYTNNLKLLLISLSIINSSQQVVVG</sequence>
<dbReference type="RefSeq" id="WP_377712516.1">
    <property type="nucleotide sequence ID" value="NZ_JBHTJM010000002.1"/>
</dbReference>
<dbReference type="Proteomes" id="UP001596997">
    <property type="component" value="Unassembled WGS sequence"/>
</dbReference>
<evidence type="ECO:0000313" key="2">
    <source>
        <dbReference type="Proteomes" id="UP001596997"/>
    </source>
</evidence>
<reference evidence="2" key="1">
    <citation type="journal article" date="2019" name="Int. J. Syst. Evol. Microbiol.">
        <title>The Global Catalogue of Microorganisms (GCM) 10K type strain sequencing project: providing services to taxonomists for standard genome sequencing and annotation.</title>
        <authorList>
            <consortium name="The Broad Institute Genomics Platform"/>
            <consortium name="The Broad Institute Genome Sequencing Center for Infectious Disease"/>
            <person name="Wu L."/>
            <person name="Ma J."/>
        </authorList>
    </citation>
    <scope>NUCLEOTIDE SEQUENCE [LARGE SCALE GENOMIC DNA]</scope>
    <source>
        <strain evidence="2">CCUG 62114</strain>
    </source>
</reference>
<organism evidence="1 2">
    <name type="scientific">Pseudofulvibacter geojedonensis</name>
    <dbReference type="NCBI Taxonomy" id="1123758"/>
    <lineage>
        <taxon>Bacteria</taxon>
        <taxon>Pseudomonadati</taxon>
        <taxon>Bacteroidota</taxon>
        <taxon>Flavobacteriia</taxon>
        <taxon>Flavobacteriales</taxon>
        <taxon>Flavobacteriaceae</taxon>
        <taxon>Pseudofulvibacter</taxon>
    </lineage>
</organism>
<evidence type="ECO:0000313" key="1">
    <source>
        <dbReference type="EMBL" id="MFD0962640.1"/>
    </source>
</evidence>
<accession>A0ABW3HYJ7</accession>
<gene>
    <name evidence="1" type="ORF">ACFQ1O_01325</name>
</gene>
<dbReference type="EMBL" id="JBHTJM010000002">
    <property type="protein sequence ID" value="MFD0962640.1"/>
    <property type="molecule type" value="Genomic_DNA"/>
</dbReference>
<name>A0ABW3HYJ7_9FLAO</name>
<keyword evidence="2" id="KW-1185">Reference proteome</keyword>
<protein>
    <submittedName>
        <fullName evidence="1">Uncharacterized protein</fullName>
    </submittedName>
</protein>